<dbReference type="InterPro" id="IPR001127">
    <property type="entry name" value="PTS_EIIA_1_perm"/>
</dbReference>
<dbReference type="SUPFAM" id="SSF51261">
    <property type="entry name" value="Duplicated hybrid motif"/>
    <property type="match status" value="1"/>
</dbReference>
<evidence type="ECO:0000256" key="4">
    <source>
        <dbReference type="ARBA" id="ARBA00022679"/>
    </source>
</evidence>
<dbReference type="PANTHER" id="PTHR45008:SF1">
    <property type="entry name" value="PTS SYSTEM GLUCOSE-SPECIFIC EIIA COMPONENT"/>
    <property type="match status" value="1"/>
</dbReference>
<keyword evidence="9" id="KW-1185">Reference proteome</keyword>
<dbReference type="EMBL" id="LT629804">
    <property type="protein sequence ID" value="SDU79015.1"/>
    <property type="molecule type" value="Genomic_DNA"/>
</dbReference>
<dbReference type="GO" id="GO:0016301">
    <property type="term" value="F:kinase activity"/>
    <property type="evidence" value="ECO:0007669"/>
    <property type="project" value="UniProtKB-KW"/>
</dbReference>
<dbReference type="OrthoDB" id="9797715at2"/>
<dbReference type="PANTHER" id="PTHR45008">
    <property type="entry name" value="PTS SYSTEM GLUCOSE-SPECIFIC EIIA COMPONENT"/>
    <property type="match status" value="1"/>
</dbReference>
<dbReference type="AlphaFoldDB" id="A0A1H2LE57"/>
<dbReference type="STRING" id="131112.SAMN04489737_0706"/>
<evidence type="ECO:0000259" key="7">
    <source>
        <dbReference type="PROSITE" id="PS51093"/>
    </source>
</evidence>
<accession>A0A1H2LE57</accession>
<dbReference type="GeneID" id="65344448"/>
<reference evidence="9" key="1">
    <citation type="submission" date="2016-10" db="EMBL/GenBank/DDBJ databases">
        <authorList>
            <person name="Varghese N."/>
            <person name="Submissions S."/>
        </authorList>
    </citation>
    <scope>NUCLEOTIDE SEQUENCE [LARGE SCALE GENOMIC DNA]</scope>
    <source>
        <strain evidence="9">DSM 10002</strain>
    </source>
</reference>
<dbReference type="InterPro" id="IPR011055">
    <property type="entry name" value="Dup_hybrid_motif"/>
</dbReference>
<keyword evidence="2" id="KW-0813">Transport</keyword>
<evidence type="ECO:0000313" key="8">
    <source>
        <dbReference type="EMBL" id="SDU79015.1"/>
    </source>
</evidence>
<dbReference type="Proteomes" id="UP000214355">
    <property type="component" value="Chromosome I"/>
</dbReference>
<feature type="domain" description="PTS EIIA type-1" evidence="7">
    <location>
        <begin position="27"/>
        <end position="135"/>
    </location>
</feature>
<sequence length="161" mass="16979">MFGLGKKKVEFHPVFPGAVVPVTEVPDPVFSQGMLGTGYAVNPDPQADELVVCAPIDGTIGKMFKTLHAFTMHVDSGVDFLVHIGLDTVELHGEGFTALVETGTHVSAGTPIMRVDAKALRAAGKNLITPVVFTEKVQVKSVDVHEGDAMLEDVAATVTLA</sequence>
<keyword evidence="3" id="KW-0762">Sugar transport</keyword>
<evidence type="ECO:0000256" key="1">
    <source>
        <dbReference type="ARBA" id="ARBA00004496"/>
    </source>
</evidence>
<evidence type="ECO:0000256" key="2">
    <source>
        <dbReference type="ARBA" id="ARBA00022448"/>
    </source>
</evidence>
<dbReference type="NCBIfam" id="TIGR00830">
    <property type="entry name" value="PTBA"/>
    <property type="match status" value="1"/>
</dbReference>
<evidence type="ECO:0000313" key="9">
    <source>
        <dbReference type="Proteomes" id="UP000214355"/>
    </source>
</evidence>
<dbReference type="Gene3D" id="2.70.70.10">
    <property type="entry name" value="Glucose Permease (Domain IIA)"/>
    <property type="match status" value="1"/>
</dbReference>
<proteinExistence type="predicted"/>
<evidence type="ECO:0000256" key="3">
    <source>
        <dbReference type="ARBA" id="ARBA00022597"/>
    </source>
</evidence>
<dbReference type="Pfam" id="PF00358">
    <property type="entry name" value="PTS_EIIA_1"/>
    <property type="match status" value="1"/>
</dbReference>
<name>A0A1H2LE57_9ACTO</name>
<keyword evidence="4" id="KW-0808">Transferase</keyword>
<dbReference type="GO" id="GO:0009401">
    <property type="term" value="P:phosphoenolpyruvate-dependent sugar phosphotransferase system"/>
    <property type="evidence" value="ECO:0007669"/>
    <property type="project" value="UniProtKB-KW"/>
</dbReference>
<evidence type="ECO:0000256" key="6">
    <source>
        <dbReference type="ARBA" id="ARBA00022777"/>
    </source>
</evidence>
<keyword evidence="6" id="KW-0418">Kinase</keyword>
<evidence type="ECO:0000256" key="5">
    <source>
        <dbReference type="ARBA" id="ARBA00022683"/>
    </source>
</evidence>
<dbReference type="InterPro" id="IPR050890">
    <property type="entry name" value="PTS_EIIA_component"/>
</dbReference>
<dbReference type="RefSeq" id="WP_091279971.1">
    <property type="nucleotide sequence ID" value="NZ_JABAOS010000008.1"/>
</dbReference>
<keyword evidence="5" id="KW-0598">Phosphotransferase system</keyword>
<dbReference type="GO" id="GO:0005737">
    <property type="term" value="C:cytoplasm"/>
    <property type="evidence" value="ECO:0007669"/>
    <property type="project" value="UniProtKB-SubCell"/>
</dbReference>
<organism evidence="8 9">
    <name type="scientific">Arcanobacterium phocae</name>
    <dbReference type="NCBI Taxonomy" id="131112"/>
    <lineage>
        <taxon>Bacteria</taxon>
        <taxon>Bacillati</taxon>
        <taxon>Actinomycetota</taxon>
        <taxon>Actinomycetes</taxon>
        <taxon>Actinomycetales</taxon>
        <taxon>Actinomycetaceae</taxon>
        <taxon>Arcanobacterium</taxon>
    </lineage>
</organism>
<comment type="subcellular location">
    <subcellularLocation>
        <location evidence="1">Cytoplasm</location>
    </subcellularLocation>
</comment>
<dbReference type="PROSITE" id="PS51093">
    <property type="entry name" value="PTS_EIIA_TYPE_1"/>
    <property type="match status" value="1"/>
</dbReference>
<gene>
    <name evidence="8" type="ORF">SAMN04489737_0706</name>
</gene>
<dbReference type="PROSITE" id="PS00371">
    <property type="entry name" value="PTS_EIIA_TYPE_1_HIS"/>
    <property type="match status" value="1"/>
</dbReference>
<protein>
    <submittedName>
        <fullName evidence="8">PTS system IIA component, Glc family</fullName>
    </submittedName>
</protein>